<gene>
    <name evidence="1" type="ORF">GMARGA_LOCUS35777</name>
</gene>
<proteinExistence type="predicted"/>
<evidence type="ECO:0000313" key="1">
    <source>
        <dbReference type="EMBL" id="CAG8842046.1"/>
    </source>
</evidence>
<feature type="non-terminal residue" evidence="1">
    <location>
        <position position="1"/>
    </location>
</feature>
<dbReference type="Proteomes" id="UP000789901">
    <property type="component" value="Unassembled WGS sequence"/>
</dbReference>
<organism evidence="1 2">
    <name type="scientific">Gigaspora margarita</name>
    <dbReference type="NCBI Taxonomy" id="4874"/>
    <lineage>
        <taxon>Eukaryota</taxon>
        <taxon>Fungi</taxon>
        <taxon>Fungi incertae sedis</taxon>
        <taxon>Mucoromycota</taxon>
        <taxon>Glomeromycotina</taxon>
        <taxon>Glomeromycetes</taxon>
        <taxon>Diversisporales</taxon>
        <taxon>Gigasporaceae</taxon>
        <taxon>Gigaspora</taxon>
    </lineage>
</organism>
<name>A0ABN7WX98_GIGMA</name>
<accession>A0ABN7WX98</accession>
<protein>
    <submittedName>
        <fullName evidence="1">38338_t:CDS:1</fullName>
    </submittedName>
</protein>
<reference evidence="1 2" key="1">
    <citation type="submission" date="2021-06" db="EMBL/GenBank/DDBJ databases">
        <authorList>
            <person name="Kallberg Y."/>
            <person name="Tangrot J."/>
            <person name="Rosling A."/>
        </authorList>
    </citation>
    <scope>NUCLEOTIDE SEQUENCE [LARGE SCALE GENOMIC DNA]</scope>
    <source>
        <strain evidence="1 2">120-4 pot B 10/14</strain>
    </source>
</reference>
<evidence type="ECO:0000313" key="2">
    <source>
        <dbReference type="Proteomes" id="UP000789901"/>
    </source>
</evidence>
<dbReference type="EMBL" id="CAJVQB010067745">
    <property type="protein sequence ID" value="CAG8842046.1"/>
    <property type="molecule type" value="Genomic_DNA"/>
</dbReference>
<sequence length="98" mass="11515">QILEITPLEYSEHTINFDLVEATASQLTELYNEPSSSFTTSPQEIFPRLISTKMQEIMDYFEDTILHQFPCVPCSFCSKLMYPEKSEWIMCDPNFQYL</sequence>
<keyword evidence="2" id="KW-1185">Reference proteome</keyword>
<comment type="caution">
    <text evidence="1">The sequence shown here is derived from an EMBL/GenBank/DDBJ whole genome shotgun (WGS) entry which is preliminary data.</text>
</comment>